<evidence type="ECO:0000256" key="1">
    <source>
        <dbReference type="ARBA" id="ARBA00004141"/>
    </source>
</evidence>
<dbReference type="GO" id="GO:0016020">
    <property type="term" value="C:membrane"/>
    <property type="evidence" value="ECO:0007669"/>
    <property type="project" value="UniProtKB-SubCell"/>
</dbReference>
<dbReference type="PROSITE" id="PS50893">
    <property type="entry name" value="ABC_TRANSPORTER_2"/>
    <property type="match status" value="1"/>
</dbReference>
<evidence type="ECO:0000256" key="2">
    <source>
        <dbReference type="ARBA" id="ARBA00022692"/>
    </source>
</evidence>
<dbReference type="InterPro" id="IPR039421">
    <property type="entry name" value="Type_1_exporter"/>
</dbReference>
<evidence type="ECO:0000256" key="7">
    <source>
        <dbReference type="SAM" id="Phobius"/>
    </source>
</evidence>
<keyword evidence="5 7" id="KW-1133">Transmembrane helix</keyword>
<dbReference type="PROSITE" id="PS50929">
    <property type="entry name" value="ABC_TM1F"/>
    <property type="match status" value="1"/>
</dbReference>
<dbReference type="AlphaFoldDB" id="K1R4V9"/>
<dbReference type="Pfam" id="PF00005">
    <property type="entry name" value="ABC_tran"/>
    <property type="match status" value="1"/>
</dbReference>
<dbReference type="InterPro" id="IPR017871">
    <property type="entry name" value="ABC_transporter-like_CS"/>
</dbReference>
<dbReference type="PANTHER" id="PTHR43394">
    <property type="entry name" value="ATP-DEPENDENT PERMEASE MDL1, MITOCHONDRIAL"/>
    <property type="match status" value="1"/>
</dbReference>
<dbReference type="Gene3D" id="3.40.50.300">
    <property type="entry name" value="P-loop containing nucleotide triphosphate hydrolases"/>
    <property type="match status" value="1"/>
</dbReference>
<dbReference type="EMBL" id="AJWZ01011785">
    <property type="protein sequence ID" value="EKC44102.1"/>
    <property type="molecule type" value="Genomic_DNA"/>
</dbReference>
<feature type="transmembrane region" description="Helical" evidence="7">
    <location>
        <begin position="13"/>
        <end position="37"/>
    </location>
</feature>
<proteinExistence type="predicted"/>
<dbReference type="PANTHER" id="PTHR43394:SF1">
    <property type="entry name" value="ATP-BINDING CASSETTE SUB-FAMILY B MEMBER 10, MITOCHONDRIAL"/>
    <property type="match status" value="1"/>
</dbReference>
<dbReference type="PROSITE" id="PS00211">
    <property type="entry name" value="ABC_TRANSPORTER_1"/>
    <property type="match status" value="1"/>
</dbReference>
<sequence length="407" mass="47037">FYTFFSLNVIIELNFKVCLILSIIILIIILMSVWYCINTKNIVDKKVTLSEGLIKKTMNSIYNPKMIKMTNNQNNEIHRFNINSEEYLKYDIKEIDYLIYYELIASGIKALSTPIIYLVCGIMIINDNMQIGGLMAILTYSTTMLSYFQNVIYAVEGINDFLVPARRIKEFLNLNEEDLICKNIVTPDYKKIEFKNVNIKFDNQIVLEDINFAINEGENIYLVGSNGSGKSVLTKLLLGFISYEGSILIDDVELRDLHKTKLRENIGLCFQTPYIFSDTIKNNIDCYENKNIDKIKDICKICELDKEIQKFANNYDELLGERGINLSGGQKQRINIARLLMQNKKILIFDDVLSKLDNNTKNKIVENLNKNFPNNINIFITHDLLRIPKNSRVLFIDNKTIIDSTNT</sequence>
<evidence type="ECO:0000256" key="6">
    <source>
        <dbReference type="ARBA" id="ARBA00023136"/>
    </source>
</evidence>
<dbReference type="Gene3D" id="1.20.1560.10">
    <property type="entry name" value="ABC transporter type 1, transmembrane domain"/>
    <property type="match status" value="1"/>
</dbReference>
<evidence type="ECO:0000256" key="3">
    <source>
        <dbReference type="ARBA" id="ARBA00022741"/>
    </source>
</evidence>
<dbReference type="GO" id="GO:0005524">
    <property type="term" value="F:ATP binding"/>
    <property type="evidence" value="ECO:0007669"/>
    <property type="project" value="UniProtKB-KW"/>
</dbReference>
<evidence type="ECO:0000313" key="10">
    <source>
        <dbReference type="EMBL" id="EKC44102.1"/>
    </source>
</evidence>
<evidence type="ECO:0000256" key="4">
    <source>
        <dbReference type="ARBA" id="ARBA00022840"/>
    </source>
</evidence>
<name>K1R4V9_9ZZZZ</name>
<evidence type="ECO:0000259" key="8">
    <source>
        <dbReference type="PROSITE" id="PS50893"/>
    </source>
</evidence>
<gene>
    <name evidence="10" type="ORF">OBE_17653</name>
</gene>
<dbReference type="SMART" id="SM00382">
    <property type="entry name" value="AAA"/>
    <property type="match status" value="1"/>
</dbReference>
<feature type="domain" description="ABC transporter" evidence="8">
    <location>
        <begin position="192"/>
        <end position="407"/>
    </location>
</feature>
<dbReference type="InterPro" id="IPR011527">
    <property type="entry name" value="ABC1_TM_dom"/>
</dbReference>
<dbReference type="Pfam" id="PF00664">
    <property type="entry name" value="ABC_membrane"/>
    <property type="match status" value="1"/>
</dbReference>
<feature type="non-terminal residue" evidence="10">
    <location>
        <position position="1"/>
    </location>
</feature>
<dbReference type="GO" id="GO:0015421">
    <property type="term" value="F:ABC-type oligopeptide transporter activity"/>
    <property type="evidence" value="ECO:0007669"/>
    <property type="project" value="TreeGrafter"/>
</dbReference>
<keyword evidence="2 7" id="KW-0812">Transmembrane</keyword>
<keyword evidence="3" id="KW-0547">Nucleotide-binding</keyword>
<comment type="caution">
    <text evidence="10">The sequence shown here is derived from an EMBL/GenBank/DDBJ whole genome shotgun (WGS) entry which is preliminary data.</text>
</comment>
<reference evidence="10" key="1">
    <citation type="journal article" date="2013" name="Environ. Microbiol.">
        <title>Microbiota from the distal guts of lean and obese adolescents exhibit partial functional redundancy besides clear differences in community structure.</title>
        <authorList>
            <person name="Ferrer M."/>
            <person name="Ruiz A."/>
            <person name="Lanza F."/>
            <person name="Haange S.B."/>
            <person name="Oberbach A."/>
            <person name="Till H."/>
            <person name="Bargiela R."/>
            <person name="Campoy C."/>
            <person name="Segura M.T."/>
            <person name="Richter M."/>
            <person name="von Bergen M."/>
            <person name="Seifert J."/>
            <person name="Suarez A."/>
        </authorList>
    </citation>
    <scope>NUCLEOTIDE SEQUENCE</scope>
</reference>
<evidence type="ECO:0000256" key="5">
    <source>
        <dbReference type="ARBA" id="ARBA00022989"/>
    </source>
</evidence>
<keyword evidence="6 7" id="KW-0472">Membrane</keyword>
<dbReference type="InterPro" id="IPR027417">
    <property type="entry name" value="P-loop_NTPase"/>
</dbReference>
<dbReference type="InterPro" id="IPR036640">
    <property type="entry name" value="ABC1_TM_sf"/>
</dbReference>
<accession>K1R4V9</accession>
<feature type="transmembrane region" description="Helical" evidence="7">
    <location>
        <begin position="98"/>
        <end position="125"/>
    </location>
</feature>
<feature type="non-terminal residue" evidence="10">
    <location>
        <position position="407"/>
    </location>
</feature>
<comment type="subcellular location">
    <subcellularLocation>
        <location evidence="1">Membrane</location>
        <topology evidence="1">Multi-pass membrane protein</topology>
    </subcellularLocation>
</comment>
<dbReference type="SUPFAM" id="SSF52540">
    <property type="entry name" value="P-loop containing nucleoside triphosphate hydrolases"/>
    <property type="match status" value="1"/>
</dbReference>
<feature type="domain" description="ABC transmembrane type-1" evidence="9">
    <location>
        <begin position="1"/>
        <end position="160"/>
    </location>
</feature>
<dbReference type="GO" id="GO:0016887">
    <property type="term" value="F:ATP hydrolysis activity"/>
    <property type="evidence" value="ECO:0007669"/>
    <property type="project" value="InterPro"/>
</dbReference>
<dbReference type="InterPro" id="IPR003593">
    <property type="entry name" value="AAA+_ATPase"/>
</dbReference>
<keyword evidence="4 10" id="KW-0067">ATP-binding</keyword>
<dbReference type="SUPFAM" id="SSF90123">
    <property type="entry name" value="ABC transporter transmembrane region"/>
    <property type="match status" value="1"/>
</dbReference>
<dbReference type="InterPro" id="IPR003439">
    <property type="entry name" value="ABC_transporter-like_ATP-bd"/>
</dbReference>
<organism evidence="10">
    <name type="scientific">human gut metagenome</name>
    <dbReference type="NCBI Taxonomy" id="408170"/>
    <lineage>
        <taxon>unclassified sequences</taxon>
        <taxon>metagenomes</taxon>
        <taxon>organismal metagenomes</taxon>
    </lineage>
</organism>
<protein>
    <submittedName>
        <fullName evidence="10">ABC transporter, permease/ATP-binding protein</fullName>
    </submittedName>
</protein>
<evidence type="ECO:0000259" key="9">
    <source>
        <dbReference type="PROSITE" id="PS50929"/>
    </source>
</evidence>